<evidence type="ECO:0000259" key="5">
    <source>
        <dbReference type="Pfam" id="PF22335"/>
    </source>
</evidence>
<dbReference type="RefSeq" id="WP_192760429.1">
    <property type="nucleotide sequence ID" value="NZ_JADBDZ010000001.1"/>
</dbReference>
<dbReference type="Gene3D" id="3.30.70.270">
    <property type="match status" value="1"/>
</dbReference>
<proteinExistence type="predicted"/>
<evidence type="ECO:0000313" key="7">
    <source>
        <dbReference type="Proteomes" id="UP000627838"/>
    </source>
</evidence>
<feature type="domain" description="Cas10/Cmr2 second palm" evidence="5">
    <location>
        <begin position="179"/>
        <end position="329"/>
    </location>
</feature>
<feature type="coiled-coil region" evidence="3">
    <location>
        <begin position="311"/>
        <end position="338"/>
    </location>
</feature>
<feature type="compositionally biased region" description="Basic and acidic residues" evidence="4">
    <location>
        <begin position="124"/>
        <end position="134"/>
    </location>
</feature>
<evidence type="ECO:0000256" key="4">
    <source>
        <dbReference type="SAM" id="MobiDB-lite"/>
    </source>
</evidence>
<keyword evidence="1" id="KW-0547">Nucleotide-binding</keyword>
<gene>
    <name evidence="6" type="ORF">H4W34_003806</name>
</gene>
<evidence type="ECO:0000256" key="2">
    <source>
        <dbReference type="ARBA" id="ARBA00023118"/>
    </source>
</evidence>
<protein>
    <recommendedName>
        <fullName evidence="5">Cas10/Cmr2 second palm domain-containing protein</fullName>
    </recommendedName>
</protein>
<evidence type="ECO:0000313" key="6">
    <source>
        <dbReference type="EMBL" id="MBE1533973.1"/>
    </source>
</evidence>
<comment type="caution">
    <text evidence="6">The sequence shown here is derived from an EMBL/GenBank/DDBJ whole genome shotgun (WGS) entry which is preliminary data.</text>
</comment>
<sequence length="476" mass="51297">MADALGGGGEEHRFRDHGVEVMAANAGGVTLLVERADEGRRIVAEVTGRALQDAPGLDVCGVVGDEFELTSAAALADAVEKARGALLGVRMARPGPDLRFLGLPIAARCTSSGLPAARIVQAPKPKDADERPTEPRSAPSLAKLDAFPHALARLADDMGVDERKLAGVVEHLNDRAEWVAVVHADGNAMGKVFREFPQLMTGDDDPFGYVERFRELSAGVDECTRTAFRRTVEELDGEVPKLLPLVLGGDDVTVVCDGDLALPFAERYLANFAEESAAHPHVGQRMREAGYELERLGACAGVAIVKRNYPFHSAADLAEELTAEAKRVKEELDAQHCALSFHVLQESAFTDLGRLRREARVGEDVRLTAQPYVVGDGDAGHRHWDGLKARVRALVAEREGERVIPSGQAHELRAGLFHGRDVADARFGMLRTWLGADDVAALACDEGSLFWTDDEGMTHTGLLDAMNAAPFLPKEA</sequence>
<accession>A0ABR9JU91</accession>
<keyword evidence="3" id="KW-0175">Coiled coil</keyword>
<dbReference type="Pfam" id="PF22335">
    <property type="entry name" value="Cas10-Cmr2_palm2"/>
    <property type="match status" value="1"/>
</dbReference>
<reference evidence="6 7" key="1">
    <citation type="submission" date="2020-10" db="EMBL/GenBank/DDBJ databases">
        <title>Sequencing the genomes of 1000 actinobacteria strains.</title>
        <authorList>
            <person name="Klenk H.-P."/>
        </authorList>
    </citation>
    <scope>NUCLEOTIDE SEQUENCE [LARGE SCALE GENOMIC DNA]</scope>
    <source>
        <strain evidence="6 7">DSM 46744</strain>
    </source>
</reference>
<dbReference type="Proteomes" id="UP000627838">
    <property type="component" value="Unassembled WGS sequence"/>
</dbReference>
<keyword evidence="2" id="KW-0051">Antiviral defense</keyword>
<evidence type="ECO:0000256" key="1">
    <source>
        <dbReference type="ARBA" id="ARBA00022741"/>
    </source>
</evidence>
<dbReference type="EMBL" id="JADBDZ010000001">
    <property type="protein sequence ID" value="MBE1533973.1"/>
    <property type="molecule type" value="Genomic_DNA"/>
</dbReference>
<keyword evidence="7" id="KW-1185">Reference proteome</keyword>
<feature type="region of interest" description="Disordered" evidence="4">
    <location>
        <begin position="120"/>
        <end position="139"/>
    </location>
</feature>
<name>A0ABR9JU91_9ACTN</name>
<evidence type="ECO:0000256" key="3">
    <source>
        <dbReference type="SAM" id="Coils"/>
    </source>
</evidence>
<dbReference type="InterPro" id="IPR054767">
    <property type="entry name" value="Cas10-Cmr2_palm2"/>
</dbReference>
<dbReference type="InterPro" id="IPR043128">
    <property type="entry name" value="Rev_trsase/Diguanyl_cyclase"/>
</dbReference>
<organism evidence="6 7">
    <name type="scientific">Actinomadura algeriensis</name>
    <dbReference type="NCBI Taxonomy" id="1679523"/>
    <lineage>
        <taxon>Bacteria</taxon>
        <taxon>Bacillati</taxon>
        <taxon>Actinomycetota</taxon>
        <taxon>Actinomycetes</taxon>
        <taxon>Streptosporangiales</taxon>
        <taxon>Thermomonosporaceae</taxon>
        <taxon>Actinomadura</taxon>
    </lineage>
</organism>